<keyword evidence="1" id="KW-0472">Membrane</keyword>
<keyword evidence="3" id="KW-1185">Reference proteome</keyword>
<gene>
    <name evidence="2" type="ORF">V8247_04030</name>
</gene>
<protein>
    <submittedName>
        <fullName evidence="2">DUF4389 domain-containing protein</fullName>
    </submittedName>
</protein>
<dbReference type="Pfam" id="PF14333">
    <property type="entry name" value="DUF4389"/>
    <property type="match status" value="1"/>
</dbReference>
<feature type="transmembrane region" description="Helical" evidence="1">
    <location>
        <begin position="31"/>
        <end position="51"/>
    </location>
</feature>
<dbReference type="Proteomes" id="UP001375370">
    <property type="component" value="Chromosome"/>
</dbReference>
<evidence type="ECO:0000313" key="2">
    <source>
        <dbReference type="EMBL" id="WWX26145.1"/>
    </source>
</evidence>
<dbReference type="EMBL" id="CP146612">
    <property type="protein sequence ID" value="WWX26145.1"/>
    <property type="molecule type" value="Genomic_DNA"/>
</dbReference>
<keyword evidence="1" id="KW-0812">Transmembrane</keyword>
<sequence>MNTDNKTAGYAARLEIDYPQKLDRMTTFFRILWIIPIAVILGLISGAGETVTNTVFINQAGEVIRKTQETVGGLVAGLVLATALMILFRRLYPRWWFDFSRELTRFEARVGAYAGLLTDRYPSTVDEQSIHLEIDYPNVETDLNRWYPLIKWLLAIPHYFVLFFLSIAAFLALFMAWFAILVTGRYPRGLFNFNVGVSRWWLRVQAYAFLLVTDKYPPFSLGSV</sequence>
<evidence type="ECO:0000313" key="3">
    <source>
        <dbReference type="Proteomes" id="UP001375370"/>
    </source>
</evidence>
<accession>A0ABZ2JCM9</accession>
<evidence type="ECO:0000256" key="1">
    <source>
        <dbReference type="SAM" id="Phobius"/>
    </source>
</evidence>
<name>A0ABZ2JCM9_9CHLR</name>
<organism evidence="2 3">
    <name type="scientific">Candidatus Dehalogenimonas loeffleri</name>
    <dbReference type="NCBI Taxonomy" id="3127115"/>
    <lineage>
        <taxon>Bacteria</taxon>
        <taxon>Bacillati</taxon>
        <taxon>Chloroflexota</taxon>
        <taxon>Dehalococcoidia</taxon>
        <taxon>Dehalococcoidales</taxon>
        <taxon>Dehalococcoidaceae</taxon>
        <taxon>Dehalogenimonas</taxon>
    </lineage>
</organism>
<proteinExistence type="predicted"/>
<dbReference type="InterPro" id="IPR025498">
    <property type="entry name" value="DUF4389"/>
</dbReference>
<reference evidence="2 3" key="1">
    <citation type="submission" date="2024-03" db="EMBL/GenBank/DDBJ databases">
        <title>A Dehalogenimonas Isolated from Estuarine Sediments Dihaloeliminates Chlorinated Alkanes.</title>
        <authorList>
            <person name="Yang Y."/>
            <person name="Wang H."/>
        </authorList>
    </citation>
    <scope>NUCLEOTIDE SEQUENCE [LARGE SCALE GENOMIC DNA]</scope>
    <source>
        <strain evidence="2 3">W</strain>
    </source>
</reference>
<feature type="transmembrane region" description="Helical" evidence="1">
    <location>
        <begin position="159"/>
        <end position="180"/>
    </location>
</feature>
<dbReference type="RefSeq" id="WP_338739021.1">
    <property type="nucleotide sequence ID" value="NZ_CP146612.1"/>
</dbReference>
<feature type="transmembrane region" description="Helical" evidence="1">
    <location>
        <begin position="71"/>
        <end position="92"/>
    </location>
</feature>
<keyword evidence="1" id="KW-1133">Transmembrane helix</keyword>